<dbReference type="EMBL" id="JBAMMX010000006">
    <property type="protein sequence ID" value="KAK6938659.1"/>
    <property type="molecule type" value="Genomic_DNA"/>
</dbReference>
<dbReference type="Proteomes" id="UP001370490">
    <property type="component" value="Unassembled WGS sequence"/>
</dbReference>
<dbReference type="AlphaFoldDB" id="A0AAN8VVR5"/>
<name>A0AAN8VVR5_9MAGN</name>
<dbReference type="PANTHER" id="PTHR32093:SF91">
    <property type="entry name" value="LEUCINE-RICH REPEAT-CONTAINING N-TERMINAL PLANT-TYPE DOMAIN-CONTAINING PROTEIN"/>
    <property type="match status" value="1"/>
</dbReference>
<dbReference type="InterPro" id="IPR051582">
    <property type="entry name" value="LRR_extensin-like_regulator"/>
</dbReference>
<dbReference type="SUPFAM" id="SSF52058">
    <property type="entry name" value="L domain-like"/>
    <property type="match status" value="1"/>
</dbReference>
<protein>
    <submittedName>
        <fullName evidence="5">Uncharacterized protein</fullName>
    </submittedName>
</protein>
<evidence type="ECO:0000256" key="3">
    <source>
        <dbReference type="ARBA" id="ARBA00022729"/>
    </source>
</evidence>
<keyword evidence="6" id="KW-1185">Reference proteome</keyword>
<comment type="subcellular location">
    <subcellularLocation>
        <location evidence="1">Secreted</location>
    </subcellularLocation>
</comment>
<keyword evidence="3" id="KW-0732">Signal</keyword>
<dbReference type="Gene3D" id="3.80.10.10">
    <property type="entry name" value="Ribonuclease Inhibitor"/>
    <property type="match status" value="1"/>
</dbReference>
<reference evidence="5 6" key="1">
    <citation type="submission" date="2023-12" db="EMBL/GenBank/DDBJ databases">
        <title>A high-quality genome assembly for Dillenia turbinata (Dilleniales).</title>
        <authorList>
            <person name="Chanderbali A."/>
        </authorList>
    </citation>
    <scope>NUCLEOTIDE SEQUENCE [LARGE SCALE GENOMIC DNA]</scope>
    <source>
        <strain evidence="5">LSX21</strain>
        <tissue evidence="5">Leaf</tissue>
    </source>
</reference>
<evidence type="ECO:0000313" key="5">
    <source>
        <dbReference type="EMBL" id="KAK6938659.1"/>
    </source>
</evidence>
<evidence type="ECO:0000313" key="6">
    <source>
        <dbReference type="Proteomes" id="UP001370490"/>
    </source>
</evidence>
<keyword evidence="4" id="KW-0677">Repeat</keyword>
<proteinExistence type="predicted"/>
<evidence type="ECO:0000256" key="4">
    <source>
        <dbReference type="ARBA" id="ARBA00022737"/>
    </source>
</evidence>
<dbReference type="PANTHER" id="PTHR32093">
    <property type="entry name" value="LEUCINE-RICH REPEAT EXTENSIN-LIKE PROTEIN 3-RELATED"/>
    <property type="match status" value="1"/>
</dbReference>
<evidence type="ECO:0000256" key="2">
    <source>
        <dbReference type="ARBA" id="ARBA00022525"/>
    </source>
</evidence>
<evidence type="ECO:0000256" key="1">
    <source>
        <dbReference type="ARBA" id="ARBA00004613"/>
    </source>
</evidence>
<organism evidence="5 6">
    <name type="scientific">Dillenia turbinata</name>
    <dbReference type="NCBI Taxonomy" id="194707"/>
    <lineage>
        <taxon>Eukaryota</taxon>
        <taxon>Viridiplantae</taxon>
        <taxon>Streptophyta</taxon>
        <taxon>Embryophyta</taxon>
        <taxon>Tracheophyta</taxon>
        <taxon>Spermatophyta</taxon>
        <taxon>Magnoliopsida</taxon>
        <taxon>eudicotyledons</taxon>
        <taxon>Gunneridae</taxon>
        <taxon>Pentapetalae</taxon>
        <taxon>Dilleniales</taxon>
        <taxon>Dilleniaceae</taxon>
        <taxon>Dillenia</taxon>
    </lineage>
</organism>
<dbReference type="InterPro" id="IPR032675">
    <property type="entry name" value="LRR_dom_sf"/>
</dbReference>
<sequence>MNWSLSCLEKVEQLNFASNQFYGMVPEIVCQLGNLVNLSPSDNYFRHVGPVCRRLIWRAMLDIRRNCIPDLPFQRSVVGCYAFFSHPGFVPTVQHTVSFPCRLD</sequence>
<dbReference type="GO" id="GO:0005576">
    <property type="term" value="C:extracellular region"/>
    <property type="evidence" value="ECO:0007669"/>
    <property type="project" value="UniProtKB-SubCell"/>
</dbReference>
<keyword evidence="2" id="KW-0964">Secreted</keyword>
<accession>A0AAN8VVR5</accession>
<comment type="caution">
    <text evidence="5">The sequence shown here is derived from an EMBL/GenBank/DDBJ whole genome shotgun (WGS) entry which is preliminary data.</text>
</comment>
<gene>
    <name evidence="5" type="ORF">RJ641_032167</name>
</gene>